<dbReference type="Pfam" id="PF00069">
    <property type="entry name" value="Pkinase"/>
    <property type="match status" value="1"/>
</dbReference>
<reference evidence="12" key="1">
    <citation type="submission" date="2021-02" db="EMBL/GenBank/DDBJ databases">
        <authorList>
            <person name="Dougan E. K."/>
            <person name="Rhodes N."/>
            <person name="Thang M."/>
            <person name="Chan C."/>
        </authorList>
    </citation>
    <scope>NUCLEOTIDE SEQUENCE</scope>
</reference>
<dbReference type="PROSITE" id="PS50011">
    <property type="entry name" value="PROTEIN_KINASE_DOM"/>
    <property type="match status" value="1"/>
</dbReference>
<feature type="compositionally biased region" description="Low complexity" evidence="10">
    <location>
        <begin position="457"/>
        <end position="467"/>
    </location>
</feature>
<dbReference type="Gene3D" id="1.10.510.10">
    <property type="entry name" value="Transferase(Phosphotransferase) domain 1"/>
    <property type="match status" value="1"/>
</dbReference>
<evidence type="ECO:0000256" key="10">
    <source>
        <dbReference type="SAM" id="MobiDB-lite"/>
    </source>
</evidence>
<dbReference type="SUPFAM" id="SSF56112">
    <property type="entry name" value="Protein kinase-like (PK-like)"/>
    <property type="match status" value="1"/>
</dbReference>
<evidence type="ECO:0000256" key="8">
    <source>
        <dbReference type="PIRSR" id="PIRSR630616-2"/>
    </source>
</evidence>
<dbReference type="InterPro" id="IPR030616">
    <property type="entry name" value="Aur-like"/>
</dbReference>
<dbReference type="GO" id="GO:0005524">
    <property type="term" value="F:ATP binding"/>
    <property type="evidence" value="ECO:0007669"/>
    <property type="project" value="UniProtKB-KW"/>
</dbReference>
<evidence type="ECO:0000256" key="1">
    <source>
        <dbReference type="ARBA" id="ARBA00011245"/>
    </source>
</evidence>
<evidence type="ECO:0000256" key="4">
    <source>
        <dbReference type="ARBA" id="ARBA00022741"/>
    </source>
</evidence>
<dbReference type="InterPro" id="IPR011009">
    <property type="entry name" value="Kinase-like_dom_sf"/>
</dbReference>
<feature type="region of interest" description="Disordered" evidence="10">
    <location>
        <begin position="288"/>
        <end position="335"/>
    </location>
</feature>
<evidence type="ECO:0000256" key="6">
    <source>
        <dbReference type="ARBA" id="ARBA00022840"/>
    </source>
</evidence>
<dbReference type="EMBL" id="CAJNNV010024257">
    <property type="protein sequence ID" value="CAE8609234.1"/>
    <property type="molecule type" value="Genomic_DNA"/>
</dbReference>
<gene>
    <name evidence="12" type="ORF">PGLA1383_LOCUS27058</name>
</gene>
<evidence type="ECO:0000256" key="5">
    <source>
        <dbReference type="ARBA" id="ARBA00022777"/>
    </source>
</evidence>
<feature type="domain" description="Protein kinase" evidence="11">
    <location>
        <begin position="1"/>
        <end position="278"/>
    </location>
</feature>
<dbReference type="OMA" id="CHNNTAT"/>
<dbReference type="PANTHER" id="PTHR24350">
    <property type="entry name" value="SERINE/THREONINE-PROTEIN KINASE IAL-RELATED"/>
    <property type="match status" value="1"/>
</dbReference>
<keyword evidence="6 8" id="KW-0067">ATP-binding</keyword>
<evidence type="ECO:0000256" key="9">
    <source>
        <dbReference type="PIRSR" id="PIRSR630616-3"/>
    </source>
</evidence>
<feature type="region of interest" description="Disordered" evidence="10">
    <location>
        <begin position="457"/>
        <end position="480"/>
    </location>
</feature>
<dbReference type="FunFam" id="1.10.510.10:FF:000571">
    <property type="entry name" value="Maternal embryonic leucine zipper kinase"/>
    <property type="match status" value="1"/>
</dbReference>
<name>A0A813F8V1_POLGL</name>
<dbReference type="InterPro" id="IPR008271">
    <property type="entry name" value="Ser/Thr_kinase_AS"/>
</dbReference>
<comment type="subunit">
    <text evidence="1">Monomer.</text>
</comment>
<keyword evidence="3" id="KW-0808">Transferase</keyword>
<evidence type="ECO:0000256" key="3">
    <source>
        <dbReference type="ARBA" id="ARBA00022679"/>
    </source>
</evidence>
<keyword evidence="2" id="KW-0723">Serine/threonine-protein kinase</keyword>
<evidence type="ECO:0000256" key="7">
    <source>
        <dbReference type="PIRSR" id="PIRSR630616-1"/>
    </source>
</evidence>
<dbReference type="SMART" id="SM00220">
    <property type="entry name" value="S_TKc"/>
    <property type="match status" value="1"/>
</dbReference>
<evidence type="ECO:0000313" key="12">
    <source>
        <dbReference type="EMBL" id="CAE8609234.1"/>
    </source>
</evidence>
<feature type="binding site" evidence="8">
    <location>
        <position position="54"/>
    </location>
    <ligand>
        <name>ATP</name>
        <dbReference type="ChEBI" id="CHEBI:30616"/>
    </ligand>
</feature>
<evidence type="ECO:0000313" key="13">
    <source>
        <dbReference type="Proteomes" id="UP000654075"/>
    </source>
</evidence>
<comment type="caution">
    <text evidence="12">The sequence shown here is derived from an EMBL/GenBank/DDBJ whole genome shotgun (WGS) entry which is preliminary data.</text>
</comment>
<keyword evidence="4 8" id="KW-0547">Nucleotide-binding</keyword>
<feature type="active site" description="Proton acceptor" evidence="7">
    <location>
        <position position="150"/>
    </location>
</feature>
<proteinExistence type="predicted"/>
<organism evidence="12 13">
    <name type="scientific">Polarella glacialis</name>
    <name type="common">Dinoflagellate</name>
    <dbReference type="NCBI Taxonomy" id="89957"/>
    <lineage>
        <taxon>Eukaryota</taxon>
        <taxon>Sar</taxon>
        <taxon>Alveolata</taxon>
        <taxon>Dinophyceae</taxon>
        <taxon>Suessiales</taxon>
        <taxon>Suessiaceae</taxon>
        <taxon>Polarella</taxon>
    </lineage>
</organism>
<keyword evidence="13" id="KW-1185">Reference proteome</keyword>
<feature type="cross-link" description="Glycyl lysine isopeptide (Lys-Gly) (interchain with G-Cter in SUMO2)" evidence="9">
    <location>
        <position position="152"/>
    </location>
</feature>
<feature type="compositionally biased region" description="Low complexity" evidence="10">
    <location>
        <begin position="292"/>
        <end position="324"/>
    </location>
</feature>
<dbReference type="GO" id="GO:0004674">
    <property type="term" value="F:protein serine/threonine kinase activity"/>
    <property type="evidence" value="ECO:0007669"/>
    <property type="project" value="UniProtKB-KW"/>
</dbReference>
<accession>A0A813F8V1</accession>
<sequence length="618" mass="68066">MTLGLGDCHRRPSRLGCHRARASELPAAAVERSQHQQKVRLLRHISSGELFALKCVEKYPLRIRNMITQMHREVRIQQALSHPNILRLVEVVDTGTYLFMVLEYCEKGAVLHHVLNAPNGRLPEAEAAHYFAQMVRGVDWMHQNNCVHRDLKLDNMLLTASEEIKICDFGWSAEVEIERMLTTVCGTTAYWSPEIWESSPQDASVDLWSLGCLLYEMLAGRPAFRGRDQQELKCQVLALDFSFPPWLSPEACDLVQRLLRRKPGDRLRCPAVLTHPWLTRHLPTCHNNTATNNNNDDSNNNSNNNNDDSNNNSNNHNNSNNNNDTPVVQPADFPQEPNVIFPVHQAPKLDRFAMPVVDDVDLEAAVGALVHQWQYQRLAPQLNRGHSGNLQLLPRSPADAGINDFASPPSWHASSVQVRPGHLDVQPLRRRASLSTLADVSAFEMWDAASKKTHVGASLRASSASPLRPHRASRLPPQPLHLPSAALAPAQTLAAGRYPTPLRSDISPLFPGNPLGHPVSFGGMPSSLTPLGIAGLSLSFQPFSLGFSLPQTPRSLFASGTANFQPLLGSTFPPPTAGGSFGNPFTSSLLSAPFTPRIISLTSQASMSTFSLPPPPVR</sequence>
<keyword evidence="5" id="KW-0418">Kinase</keyword>
<evidence type="ECO:0000259" key="11">
    <source>
        <dbReference type="PROSITE" id="PS50011"/>
    </source>
</evidence>
<dbReference type="AlphaFoldDB" id="A0A813F8V1"/>
<dbReference type="InterPro" id="IPR000719">
    <property type="entry name" value="Prot_kinase_dom"/>
</dbReference>
<protein>
    <recommendedName>
        <fullName evidence="11">Protein kinase domain-containing protein</fullName>
    </recommendedName>
</protein>
<dbReference type="Proteomes" id="UP000654075">
    <property type="component" value="Unassembled WGS sequence"/>
</dbReference>
<feature type="binding site" evidence="8">
    <location>
        <position position="168"/>
    </location>
    <ligand>
        <name>ATP</name>
        <dbReference type="ChEBI" id="CHEBI:30616"/>
    </ligand>
</feature>
<dbReference type="OrthoDB" id="10004143at2759"/>
<dbReference type="PROSITE" id="PS00108">
    <property type="entry name" value="PROTEIN_KINASE_ST"/>
    <property type="match status" value="1"/>
</dbReference>
<evidence type="ECO:0000256" key="2">
    <source>
        <dbReference type="ARBA" id="ARBA00022527"/>
    </source>
</evidence>